<reference evidence="1 2" key="1">
    <citation type="journal article" date="2024" name="Commun. Biol.">
        <title>Comparative genomic analysis of thermophilic fungi reveals convergent evolutionary adaptations and gene losses.</title>
        <authorList>
            <person name="Steindorff A.S."/>
            <person name="Aguilar-Pontes M.V."/>
            <person name="Robinson A.J."/>
            <person name="Andreopoulos B."/>
            <person name="LaButti K."/>
            <person name="Kuo A."/>
            <person name="Mondo S."/>
            <person name="Riley R."/>
            <person name="Otillar R."/>
            <person name="Haridas S."/>
            <person name="Lipzen A."/>
            <person name="Grimwood J."/>
            <person name="Schmutz J."/>
            <person name="Clum A."/>
            <person name="Reid I.D."/>
            <person name="Moisan M.C."/>
            <person name="Butler G."/>
            <person name="Nguyen T.T.M."/>
            <person name="Dewar K."/>
            <person name="Conant G."/>
            <person name="Drula E."/>
            <person name="Henrissat B."/>
            <person name="Hansel C."/>
            <person name="Singer S."/>
            <person name="Hutchinson M.I."/>
            <person name="de Vries R.P."/>
            <person name="Natvig D.O."/>
            <person name="Powell A.J."/>
            <person name="Tsang A."/>
            <person name="Grigoriev I.V."/>
        </authorList>
    </citation>
    <scope>NUCLEOTIDE SEQUENCE [LARGE SCALE GENOMIC DNA]</scope>
    <source>
        <strain evidence="1 2">CBS 494.80</strain>
    </source>
</reference>
<sequence>MVPGRLKQPCTSGLASRVSTTTYEGVQDWETCRTPLVMSRIPQVSPVIYPFGLMDGQGNMMKSAHWGLPLLGNEALTDHSVVLQGRIRRSLPSAIYQRSTPSVYD</sequence>
<evidence type="ECO:0000313" key="1">
    <source>
        <dbReference type="EMBL" id="KAL2071192.1"/>
    </source>
</evidence>
<dbReference type="EMBL" id="JAZHXI010000005">
    <property type="protein sequence ID" value="KAL2071192.1"/>
    <property type="molecule type" value="Genomic_DNA"/>
</dbReference>
<accession>A0ABR4CNS6</accession>
<dbReference type="Proteomes" id="UP001595075">
    <property type="component" value="Unassembled WGS sequence"/>
</dbReference>
<proteinExistence type="predicted"/>
<keyword evidence="2" id="KW-1185">Reference proteome</keyword>
<comment type="caution">
    <text evidence="1">The sequence shown here is derived from an EMBL/GenBank/DDBJ whole genome shotgun (WGS) entry which is preliminary data.</text>
</comment>
<name>A0ABR4CNS6_9HELO</name>
<gene>
    <name evidence="1" type="ORF">VTL71DRAFT_12427</name>
</gene>
<organism evidence="1 2">
    <name type="scientific">Oculimacula yallundae</name>
    <dbReference type="NCBI Taxonomy" id="86028"/>
    <lineage>
        <taxon>Eukaryota</taxon>
        <taxon>Fungi</taxon>
        <taxon>Dikarya</taxon>
        <taxon>Ascomycota</taxon>
        <taxon>Pezizomycotina</taxon>
        <taxon>Leotiomycetes</taxon>
        <taxon>Helotiales</taxon>
        <taxon>Ploettnerulaceae</taxon>
        <taxon>Oculimacula</taxon>
    </lineage>
</organism>
<protein>
    <submittedName>
        <fullName evidence="1">Uncharacterized protein</fullName>
    </submittedName>
</protein>
<evidence type="ECO:0000313" key="2">
    <source>
        <dbReference type="Proteomes" id="UP001595075"/>
    </source>
</evidence>